<dbReference type="PRINTS" id="PR00102">
    <property type="entry name" value="OTCASE"/>
</dbReference>
<dbReference type="GO" id="GO:0004585">
    <property type="term" value="F:ornithine carbamoyltransferase activity"/>
    <property type="evidence" value="ECO:0007669"/>
    <property type="project" value="UniProtKB-UniRule"/>
</dbReference>
<dbReference type="InterPro" id="IPR002292">
    <property type="entry name" value="Orn/put_carbamltrans"/>
</dbReference>
<feature type="binding site" evidence="6">
    <location>
        <position position="299"/>
    </location>
    <ligand>
        <name>carbamoyl phosphate</name>
        <dbReference type="ChEBI" id="CHEBI:58228"/>
    </ligand>
</feature>
<accession>A0A2N5ZL79</accession>
<dbReference type="GO" id="GO:0005737">
    <property type="term" value="C:cytoplasm"/>
    <property type="evidence" value="ECO:0007669"/>
    <property type="project" value="UniProtKB-SubCell"/>
</dbReference>
<comment type="similarity">
    <text evidence="2 6">Belongs to the aspartate/ornithine carbamoyltransferase superfamily. OTCase family.</text>
</comment>
<dbReference type="Gene3D" id="3.40.50.1370">
    <property type="entry name" value="Aspartate/ornithine carbamoyltransferase"/>
    <property type="match status" value="2"/>
</dbReference>
<dbReference type="InterPro" id="IPR006131">
    <property type="entry name" value="Asp_carbamoyltransf_Asp/Orn-bd"/>
</dbReference>
<dbReference type="PROSITE" id="PS00097">
    <property type="entry name" value="CARBAMOYLTRANSFERASE"/>
    <property type="match status" value="1"/>
</dbReference>
<dbReference type="InterPro" id="IPR024904">
    <property type="entry name" value="OTCase_ArgI"/>
</dbReference>
<proteinExistence type="inferred from homology"/>
<dbReference type="Pfam" id="PF02729">
    <property type="entry name" value="OTCace_N"/>
    <property type="match status" value="1"/>
</dbReference>
<evidence type="ECO:0000256" key="4">
    <source>
        <dbReference type="ARBA" id="ARBA00022679"/>
    </source>
</evidence>
<feature type="domain" description="Aspartate/ornithine carbamoyltransferase Asp/Orn-binding" evidence="7">
    <location>
        <begin position="154"/>
        <end position="310"/>
    </location>
</feature>
<evidence type="ECO:0000256" key="6">
    <source>
        <dbReference type="HAMAP-Rule" id="MF_01109"/>
    </source>
</evidence>
<feature type="binding site" evidence="6">
    <location>
        <begin position="135"/>
        <end position="138"/>
    </location>
    <ligand>
        <name>carbamoyl phosphate</name>
        <dbReference type="ChEBI" id="CHEBI:58228"/>
    </ligand>
</feature>
<dbReference type="EC" id="2.1.3.3" evidence="3 6"/>
<dbReference type="Proteomes" id="UP000234857">
    <property type="component" value="Unassembled WGS sequence"/>
</dbReference>
<feature type="binding site" evidence="6">
    <location>
        <begin position="57"/>
        <end position="60"/>
    </location>
    <ligand>
        <name>carbamoyl phosphate</name>
        <dbReference type="ChEBI" id="CHEBI:58228"/>
    </ligand>
</feature>
<dbReference type="GO" id="GO:0019240">
    <property type="term" value="P:citrulline biosynthetic process"/>
    <property type="evidence" value="ECO:0007669"/>
    <property type="project" value="TreeGrafter"/>
</dbReference>
<evidence type="ECO:0000256" key="2">
    <source>
        <dbReference type="ARBA" id="ARBA00007805"/>
    </source>
</evidence>
<dbReference type="HAMAP" id="MF_01109">
    <property type="entry name" value="OTCase"/>
    <property type="match status" value="1"/>
</dbReference>
<feature type="binding site" evidence="6">
    <location>
        <position position="231"/>
    </location>
    <ligand>
        <name>L-ornithine</name>
        <dbReference type="ChEBI" id="CHEBI:46911"/>
    </ligand>
</feature>
<comment type="caution">
    <text evidence="9">The sequence shown here is derived from an EMBL/GenBank/DDBJ whole genome shotgun (WGS) entry which is preliminary data.</text>
</comment>
<dbReference type="GO" id="GO:0042450">
    <property type="term" value="P:L-arginine biosynthetic process via ornithine"/>
    <property type="evidence" value="ECO:0007669"/>
    <property type="project" value="UniProtKB-UniRule"/>
</dbReference>
<evidence type="ECO:0000256" key="3">
    <source>
        <dbReference type="ARBA" id="ARBA00013007"/>
    </source>
</evidence>
<feature type="domain" description="Aspartate/ornithine carbamoyltransferase carbamoyl-P binding" evidence="8">
    <location>
        <begin position="8"/>
        <end position="148"/>
    </location>
</feature>
<dbReference type="InterPro" id="IPR006132">
    <property type="entry name" value="Asp/Orn_carbamoyltranf_P-bd"/>
</dbReference>
<dbReference type="PANTHER" id="PTHR45753:SF3">
    <property type="entry name" value="ORNITHINE TRANSCARBAMYLASE, MITOCHONDRIAL"/>
    <property type="match status" value="1"/>
</dbReference>
<keyword evidence="6" id="KW-0963">Cytoplasm</keyword>
<feature type="binding site" evidence="6">
    <location>
        <position position="108"/>
    </location>
    <ligand>
        <name>carbamoyl phosphate</name>
        <dbReference type="ChEBI" id="CHEBI:58228"/>
    </ligand>
</feature>
<evidence type="ECO:0000256" key="1">
    <source>
        <dbReference type="ARBA" id="ARBA00004975"/>
    </source>
</evidence>
<evidence type="ECO:0000259" key="7">
    <source>
        <dbReference type="Pfam" id="PF00185"/>
    </source>
</evidence>
<dbReference type="NCBIfam" id="TIGR00658">
    <property type="entry name" value="orni_carb_tr"/>
    <property type="match status" value="1"/>
</dbReference>
<organism evidence="9 10">
    <name type="scientific">Muiribacterium halophilum</name>
    <dbReference type="NCBI Taxonomy" id="2053465"/>
    <lineage>
        <taxon>Bacteria</taxon>
        <taxon>Candidatus Muiribacteriota</taxon>
        <taxon>Candidatus Muiribacteriia</taxon>
        <taxon>Candidatus Muiribacteriales</taxon>
        <taxon>Candidatus Muiribacteriaceae</taxon>
        <taxon>Candidatus Muiribacterium</taxon>
    </lineage>
</organism>
<evidence type="ECO:0000259" key="8">
    <source>
        <dbReference type="Pfam" id="PF02729"/>
    </source>
</evidence>
<feature type="binding site" evidence="6">
    <location>
        <position position="167"/>
    </location>
    <ligand>
        <name>L-ornithine</name>
        <dbReference type="ChEBI" id="CHEBI:46911"/>
    </ligand>
</feature>
<name>A0A2N5ZL79_MUIH1</name>
<comment type="subcellular location">
    <subcellularLocation>
        <location evidence="6">Cytoplasm</location>
    </subcellularLocation>
</comment>
<dbReference type="InterPro" id="IPR006130">
    <property type="entry name" value="Asp/Orn_carbamoylTrfase"/>
</dbReference>
<dbReference type="AlphaFoldDB" id="A0A2N5ZL79"/>
<evidence type="ECO:0000313" key="9">
    <source>
        <dbReference type="EMBL" id="PLX19465.1"/>
    </source>
</evidence>
<reference evidence="9 10" key="1">
    <citation type="submission" date="2017-11" db="EMBL/GenBank/DDBJ databases">
        <title>Genome-resolved metagenomics identifies genetic mobility, metabolic interactions, and unexpected diversity in perchlorate-reducing communities.</title>
        <authorList>
            <person name="Barnum T.P."/>
            <person name="Figueroa I.A."/>
            <person name="Carlstrom C.I."/>
            <person name="Lucas L.N."/>
            <person name="Engelbrektson A.L."/>
            <person name="Coates J.D."/>
        </authorList>
    </citation>
    <scope>NUCLEOTIDE SEQUENCE [LARGE SCALE GENOMIC DNA]</scope>
    <source>
        <strain evidence="9">BM706</strain>
    </source>
</reference>
<dbReference type="InterPro" id="IPR036901">
    <property type="entry name" value="Asp/Orn_carbamoylTrfase_sf"/>
</dbReference>
<dbReference type="Pfam" id="PF00185">
    <property type="entry name" value="OTCace"/>
    <property type="match status" value="1"/>
</dbReference>
<dbReference type="PANTHER" id="PTHR45753">
    <property type="entry name" value="ORNITHINE CARBAMOYLTRANSFERASE, MITOCHONDRIAL"/>
    <property type="match status" value="1"/>
</dbReference>
<dbReference type="GO" id="GO:0016597">
    <property type="term" value="F:amino acid binding"/>
    <property type="evidence" value="ECO:0007669"/>
    <property type="project" value="InterPro"/>
</dbReference>
<dbReference type="PRINTS" id="PR00100">
    <property type="entry name" value="AOTCASE"/>
</dbReference>
<keyword evidence="4 6" id="KW-0808">Transferase</keyword>
<evidence type="ECO:0000313" key="10">
    <source>
        <dbReference type="Proteomes" id="UP000234857"/>
    </source>
</evidence>
<feature type="binding site" evidence="6">
    <location>
        <begin position="235"/>
        <end position="236"/>
    </location>
    <ligand>
        <name>L-ornithine</name>
        <dbReference type="ChEBI" id="CHEBI:46911"/>
    </ligand>
</feature>
<comment type="catalytic activity">
    <reaction evidence="5 6">
        <text>carbamoyl phosphate + L-ornithine = L-citrulline + phosphate + H(+)</text>
        <dbReference type="Rhea" id="RHEA:19513"/>
        <dbReference type="ChEBI" id="CHEBI:15378"/>
        <dbReference type="ChEBI" id="CHEBI:43474"/>
        <dbReference type="ChEBI" id="CHEBI:46911"/>
        <dbReference type="ChEBI" id="CHEBI:57743"/>
        <dbReference type="ChEBI" id="CHEBI:58228"/>
        <dbReference type="EC" id="2.1.3.3"/>
    </reaction>
</comment>
<dbReference type="NCBIfam" id="NF001986">
    <property type="entry name" value="PRK00779.1"/>
    <property type="match status" value="1"/>
</dbReference>
<protein>
    <recommendedName>
        <fullName evidence="3 6">Ornithine carbamoyltransferase</fullName>
        <shortName evidence="6">OTCase</shortName>
        <ecNumber evidence="3 6">2.1.3.3</ecNumber>
    </recommendedName>
</protein>
<feature type="binding site" evidence="6">
    <location>
        <position position="84"/>
    </location>
    <ligand>
        <name>carbamoyl phosphate</name>
        <dbReference type="ChEBI" id="CHEBI:58228"/>
    </ligand>
</feature>
<evidence type="ECO:0000256" key="5">
    <source>
        <dbReference type="ARBA" id="ARBA00048772"/>
    </source>
</evidence>
<dbReference type="SUPFAM" id="SSF53671">
    <property type="entry name" value="Aspartate/ornithine carbamoyltransferase"/>
    <property type="match status" value="1"/>
</dbReference>
<dbReference type="FunFam" id="3.40.50.1370:FF:000008">
    <property type="entry name" value="Ornithine carbamoyltransferase"/>
    <property type="match status" value="1"/>
</dbReference>
<feature type="binding site" evidence="6">
    <location>
        <begin position="271"/>
        <end position="272"/>
    </location>
    <ligand>
        <name>carbamoyl phosphate</name>
        <dbReference type="ChEBI" id="CHEBI:58228"/>
    </ligand>
</feature>
<comment type="pathway">
    <text evidence="1">Amino-acid biosynthesis; L-arginine biosynthesis; L-arginine from L-ornithine and carbamoyl phosphate: step 1/3.</text>
</comment>
<sequence>MSVNMKGKNFVSINDLSFEEFYQILRTTERLKDEDEMGIRHHILKGKTLAMIFQKPSTRTRVSFETGIYQLGGVALYLGPNDLQLKRGETISDTARVLVRYVDGIMARLFDHDDCVQLATHSTKTVINGLTDLLHPCQVMTDLFTIYEKKNTLKGLKVAFMGDGSNNMANSWIFGAAKAGVHLTIGTPEGYLPDKDIVAMAQYDFSHSGGSLKVTHDPIEAVKGVDVIYTDVWASMGQEDEREKRIKLMMPYQVNSDLVKHADENYLFMHCLPAHREEEVTAEVCDSDHSVIFDEAENRLHTQKAIMALMM</sequence>
<gene>
    <name evidence="9" type="primary">argF</name>
    <name evidence="9" type="ORF">C0601_01780</name>
</gene>
<dbReference type="EMBL" id="PKTG01000029">
    <property type="protein sequence ID" value="PLX19465.1"/>
    <property type="molecule type" value="Genomic_DNA"/>
</dbReference>